<feature type="compositionally biased region" description="Basic residues" evidence="1">
    <location>
        <begin position="690"/>
        <end position="703"/>
    </location>
</feature>
<feature type="signal peptide" evidence="2">
    <location>
        <begin position="1"/>
        <end position="19"/>
    </location>
</feature>
<dbReference type="Pfam" id="PF09362">
    <property type="entry name" value="DUF1996"/>
    <property type="match status" value="1"/>
</dbReference>
<protein>
    <recommendedName>
        <fullName evidence="3">DUF1996 domain-containing protein</fullName>
    </recommendedName>
</protein>
<dbReference type="AlphaFoldDB" id="A0A7D8V3V8"/>
<dbReference type="EMBL" id="QKWK01000008">
    <property type="protein sequence ID" value="TXT07352.1"/>
    <property type="molecule type" value="Genomic_DNA"/>
</dbReference>
<dbReference type="OrthoDB" id="74764at2759"/>
<accession>A0A7D8V3V8</accession>
<feature type="domain" description="DUF1996" evidence="3">
    <location>
        <begin position="38"/>
        <end position="284"/>
    </location>
</feature>
<feature type="compositionally biased region" description="Low complexity" evidence="1">
    <location>
        <begin position="515"/>
        <end position="527"/>
    </location>
</feature>
<proteinExistence type="predicted"/>
<name>A0A7D8V3V8_VANHU</name>
<evidence type="ECO:0000313" key="4">
    <source>
        <dbReference type="EMBL" id="TXT07352.1"/>
    </source>
</evidence>
<evidence type="ECO:0000313" key="5">
    <source>
        <dbReference type="Proteomes" id="UP000473826"/>
    </source>
</evidence>
<dbReference type="PANTHER" id="PTHR43662:SF3">
    <property type="entry name" value="DOMAIN PROTEIN, PUTATIVE (AFU_ORTHOLOGUE AFUA_6G11970)-RELATED"/>
    <property type="match status" value="1"/>
</dbReference>
<evidence type="ECO:0000256" key="1">
    <source>
        <dbReference type="SAM" id="MobiDB-lite"/>
    </source>
</evidence>
<feature type="region of interest" description="Disordered" evidence="1">
    <location>
        <begin position="497"/>
        <end position="703"/>
    </location>
</feature>
<dbReference type="PANTHER" id="PTHR43662">
    <property type="match status" value="1"/>
</dbReference>
<sequence>MVAGSTLFFLAALALGVKAEDDDLFHVNIGPIAQGRIDPIVDPGKFAGHTHTIFGASNFRNVLNTPEEQLKAGCSSTAFQKDKSNYWIPTLYFINKDNKYEPVNVSGGRAYYIFRGEKNVPFPDGFRMIAGNANNRDANNISKSGIGYHCRPRKEDQGTPNDRFSLYLPNGTLSHQCEDMVTRMFFPSCGWANQSLDSWDHSSHVTFPISGPQGDGLMYYDPWSGSQCPETHPVKYPLVNLEVYWRLTKSQKEQWRTGKDAINLIWSNGDTHGTSFHADFVFGWEQDLFRKMTEAKCTSKNCPANEFKDEKFIPNCRFEGMVPDEPLGFIEPLDQLPGCNPRWDFSQGDHKPKDCPWFKGDPGWTPANAVVKVMGQINPVALDLPGANFTQEGLLKYSKDDLYAYQPVDDVHHEYGALSPENWWPNRWWNGTQEDIDANKKLETAVNKQPKVIDMDDDSAFSDINPTNNIVGQDKWATGVEVGTFTKWEYHKHAPTSGEVLPTKTADASSNGLPSANNLAVSSSSNAGPTGVVPTSPTATPSVVGSESGTAFPSPTDSGVAVRPGLGSGGGSANGSEASASESASGAVGTPLGGDEPTPAVGTPLHSGSGAGDEPTPAVGTPLHSGSGLVVVPSGSGSAAVPSASGSGAPAPSGSDAAASDSGTPVASGSGTPAPTSPATASGKPAPGRCRPKHRRRHLLHRL</sequence>
<feature type="chain" id="PRO_5029016559" description="DUF1996 domain-containing protein" evidence="2">
    <location>
        <begin position="20"/>
        <end position="703"/>
    </location>
</feature>
<keyword evidence="2" id="KW-0732">Signal</keyword>
<gene>
    <name evidence="4" type="ORF">VHUM_03072</name>
</gene>
<feature type="compositionally biased region" description="Low complexity" evidence="1">
    <location>
        <begin position="625"/>
        <end position="663"/>
    </location>
</feature>
<evidence type="ECO:0000259" key="3">
    <source>
        <dbReference type="Pfam" id="PF09362"/>
    </source>
</evidence>
<feature type="compositionally biased region" description="Low complexity" evidence="1">
    <location>
        <begin position="574"/>
        <end position="587"/>
    </location>
</feature>
<feature type="compositionally biased region" description="Polar residues" evidence="1">
    <location>
        <begin position="533"/>
        <end position="557"/>
    </location>
</feature>
<organism evidence="4 5">
    <name type="scientific">Vanrija humicola</name>
    <name type="common">Yeast</name>
    <name type="synonym">Cryptococcus humicola</name>
    <dbReference type="NCBI Taxonomy" id="5417"/>
    <lineage>
        <taxon>Eukaryota</taxon>
        <taxon>Fungi</taxon>
        <taxon>Dikarya</taxon>
        <taxon>Basidiomycota</taxon>
        <taxon>Agaricomycotina</taxon>
        <taxon>Tremellomycetes</taxon>
        <taxon>Trichosporonales</taxon>
        <taxon>Trichosporonaceae</taxon>
        <taxon>Vanrija</taxon>
    </lineage>
</organism>
<comment type="caution">
    <text evidence="4">The sequence shown here is derived from an EMBL/GenBank/DDBJ whole genome shotgun (WGS) entry which is preliminary data.</text>
</comment>
<evidence type="ECO:0000256" key="2">
    <source>
        <dbReference type="SAM" id="SignalP"/>
    </source>
</evidence>
<dbReference type="InterPro" id="IPR018535">
    <property type="entry name" value="DUF1996"/>
</dbReference>
<keyword evidence="5" id="KW-1185">Reference proteome</keyword>
<dbReference type="Proteomes" id="UP000473826">
    <property type="component" value="Unassembled WGS sequence"/>
</dbReference>
<feature type="compositionally biased region" description="Polar residues" evidence="1">
    <location>
        <begin position="665"/>
        <end position="680"/>
    </location>
</feature>
<reference evidence="4 5" key="1">
    <citation type="journal article" date="2019" name="PLoS Genet.">
        <title>Convergent evolution of linked mating-type loci in basidiomycete fungi.</title>
        <authorList>
            <person name="Sun S."/>
            <person name="Coelho M.A."/>
            <person name="Heitman J."/>
            <person name="Nowrousian M."/>
        </authorList>
    </citation>
    <scope>NUCLEOTIDE SEQUENCE [LARGE SCALE GENOMIC DNA]</scope>
    <source>
        <strain evidence="4 5">CBS 4282</strain>
    </source>
</reference>